<dbReference type="InterPro" id="IPR018821">
    <property type="entry name" value="DUF294_put_nucleoTrafse_sb-bd"/>
</dbReference>
<keyword evidence="6" id="KW-1185">Reference proteome</keyword>
<dbReference type="EMBL" id="VFRQ01000008">
    <property type="protein sequence ID" value="TPE43040.1"/>
    <property type="molecule type" value="Genomic_DNA"/>
</dbReference>
<protein>
    <submittedName>
        <fullName evidence="5">CBS domain-containing protein</fullName>
    </submittedName>
</protein>
<evidence type="ECO:0000259" key="3">
    <source>
        <dbReference type="PROSITE" id="PS50042"/>
    </source>
</evidence>
<organism evidence="5 6">
    <name type="scientific">Pontibacter mangrovi</name>
    <dbReference type="NCBI Taxonomy" id="2589816"/>
    <lineage>
        <taxon>Bacteria</taxon>
        <taxon>Pseudomonadati</taxon>
        <taxon>Bacteroidota</taxon>
        <taxon>Cytophagia</taxon>
        <taxon>Cytophagales</taxon>
        <taxon>Hymenobacteraceae</taxon>
        <taxon>Pontibacter</taxon>
    </lineage>
</organism>
<keyword evidence="1 2" id="KW-0129">CBS domain</keyword>
<dbReference type="SMART" id="SM00116">
    <property type="entry name" value="CBS"/>
    <property type="match status" value="2"/>
</dbReference>
<reference evidence="5 6" key="1">
    <citation type="submission" date="2019-06" db="EMBL/GenBank/DDBJ databases">
        <title>A novel bacterium of genus Pontibacter, isolated from marine sediment.</title>
        <authorList>
            <person name="Huang H."/>
            <person name="Mo K."/>
            <person name="Hu Y."/>
        </authorList>
    </citation>
    <scope>NUCLEOTIDE SEQUENCE [LARGE SCALE GENOMIC DNA]</scope>
    <source>
        <strain evidence="5 6">HB172049</strain>
    </source>
</reference>
<name>A0A501W408_9BACT</name>
<dbReference type="GO" id="GO:0008773">
    <property type="term" value="F:[protein-PII] uridylyltransferase activity"/>
    <property type="evidence" value="ECO:0007669"/>
    <property type="project" value="InterPro"/>
</dbReference>
<sequence>MTDKVEFLKTVKPFDKLPEEVLLGVADLLQEVKYTKDTAIYHQEVTKMKGVDLIAEGEYESFFYDSEQNKRVVEHHYSGYCYGGISVLLNRKRSLRSVIAKKGTLVYFLPRRDFRQLCQGYEDFFHHFTAEFGHRMLNDEFAHFVKKPTAFQDNFIASDQLYSRKIETLVYRELVTCLGDTPIYEAARLMAEKKVSCLFVQEPQGQIIGYLTDISIRDNVVARQVSVQEPVRQVMDNPIVSISTQGFVYEAILLMFRTKTRYLLVEENGQYLGFLSRNKLLSEQAQSPFVFIQSVKLAQSVEELKRKWEKVPEIVYQLLDRGVKPEIVNQVITTVSDTIATKVIEGVIEEMGTPPAKFVFMVLGSEGRKEQTLNTDQDNAIIYEDKANEQRELVREYFLSFAERVSERLDTIGFSFCKGGFMAKNSKWTHSLSHWKRNYTSWMQEPDPETVMKFSTFFDCRYIYGEAAIMDELREFLDQELQKPLGRFLYHMAQNALQYEPPLTFFRNIKTFTKGSQEVFDIKKTMTPIVDLVRVYALKDRVFKTNTGERLEALRDLGEFTEKDFQELMHSYYYLMSLRLKKQAVQIIQDKAAADNFIDLHSLTKIEQVTLKEIFKTIANFQASIKLKFTNSLLG</sequence>
<dbReference type="InterPro" id="IPR005105">
    <property type="entry name" value="GlnD_Uridyltrans_N"/>
</dbReference>
<evidence type="ECO:0000256" key="1">
    <source>
        <dbReference type="ARBA" id="ARBA00023122"/>
    </source>
</evidence>
<dbReference type="Gene3D" id="3.10.580.10">
    <property type="entry name" value="CBS-domain"/>
    <property type="match status" value="1"/>
</dbReference>
<dbReference type="InterPro" id="IPR000644">
    <property type="entry name" value="CBS_dom"/>
</dbReference>
<dbReference type="PROSITE" id="PS51371">
    <property type="entry name" value="CBS"/>
    <property type="match status" value="2"/>
</dbReference>
<dbReference type="Pfam" id="PF00571">
    <property type="entry name" value="CBS"/>
    <property type="match status" value="2"/>
</dbReference>
<dbReference type="Pfam" id="PF10335">
    <property type="entry name" value="DUF294_C"/>
    <property type="match status" value="1"/>
</dbReference>
<dbReference type="PANTHER" id="PTHR43080:SF2">
    <property type="entry name" value="CBS DOMAIN-CONTAINING PROTEIN"/>
    <property type="match status" value="1"/>
</dbReference>
<evidence type="ECO:0000313" key="6">
    <source>
        <dbReference type="Proteomes" id="UP000316727"/>
    </source>
</evidence>
<feature type="domain" description="CBS" evidence="4">
    <location>
        <begin position="170"/>
        <end position="227"/>
    </location>
</feature>
<dbReference type="PANTHER" id="PTHR43080">
    <property type="entry name" value="CBS DOMAIN-CONTAINING PROTEIN CBSX3, MITOCHONDRIAL"/>
    <property type="match status" value="1"/>
</dbReference>
<dbReference type="Gene3D" id="2.60.120.10">
    <property type="entry name" value="Jelly Rolls"/>
    <property type="match status" value="1"/>
</dbReference>
<evidence type="ECO:0000256" key="2">
    <source>
        <dbReference type="PROSITE-ProRule" id="PRU00703"/>
    </source>
</evidence>
<dbReference type="InterPro" id="IPR046342">
    <property type="entry name" value="CBS_dom_sf"/>
</dbReference>
<dbReference type="PROSITE" id="PS50042">
    <property type="entry name" value="CNMP_BINDING_3"/>
    <property type="match status" value="1"/>
</dbReference>
<gene>
    <name evidence="5" type="ORF">FJM65_15470</name>
</gene>
<proteinExistence type="predicted"/>
<evidence type="ECO:0000259" key="4">
    <source>
        <dbReference type="PROSITE" id="PS51371"/>
    </source>
</evidence>
<dbReference type="InterPro" id="IPR014710">
    <property type="entry name" value="RmlC-like_jellyroll"/>
</dbReference>
<comment type="caution">
    <text evidence="5">The sequence shown here is derived from an EMBL/GenBank/DDBJ whole genome shotgun (WGS) entry which is preliminary data.</text>
</comment>
<dbReference type="CDD" id="cd00038">
    <property type="entry name" value="CAP_ED"/>
    <property type="match status" value="1"/>
</dbReference>
<dbReference type="InterPro" id="IPR051257">
    <property type="entry name" value="Diverse_CBS-Domain"/>
</dbReference>
<dbReference type="OrthoDB" id="9810963at2"/>
<feature type="domain" description="Cyclic nucleotide-binding" evidence="3">
    <location>
        <begin position="13"/>
        <end position="135"/>
    </location>
</feature>
<dbReference type="Proteomes" id="UP000316727">
    <property type="component" value="Unassembled WGS sequence"/>
</dbReference>
<dbReference type="RefSeq" id="WP_140622453.1">
    <property type="nucleotide sequence ID" value="NZ_VFRQ01000008.1"/>
</dbReference>
<dbReference type="Pfam" id="PF00027">
    <property type="entry name" value="cNMP_binding"/>
    <property type="match status" value="1"/>
</dbReference>
<dbReference type="InterPro" id="IPR018490">
    <property type="entry name" value="cNMP-bd_dom_sf"/>
</dbReference>
<dbReference type="Pfam" id="PF03445">
    <property type="entry name" value="DUF294"/>
    <property type="match status" value="1"/>
</dbReference>
<dbReference type="InterPro" id="IPR000595">
    <property type="entry name" value="cNMP-bd_dom"/>
</dbReference>
<feature type="domain" description="CBS" evidence="4">
    <location>
        <begin position="235"/>
        <end position="294"/>
    </location>
</feature>
<dbReference type="SUPFAM" id="SSF54631">
    <property type="entry name" value="CBS-domain pair"/>
    <property type="match status" value="1"/>
</dbReference>
<accession>A0A501W408</accession>
<dbReference type="SUPFAM" id="SSF51206">
    <property type="entry name" value="cAMP-binding domain-like"/>
    <property type="match status" value="1"/>
</dbReference>
<dbReference type="AlphaFoldDB" id="A0A501W408"/>
<evidence type="ECO:0000313" key="5">
    <source>
        <dbReference type="EMBL" id="TPE43040.1"/>
    </source>
</evidence>
<dbReference type="CDD" id="cd05401">
    <property type="entry name" value="NT_GlnE_GlnD_like"/>
    <property type="match status" value="1"/>
</dbReference>